<comment type="subcellular location">
    <subcellularLocation>
        <location evidence="1">Cell membrane</location>
    </subcellularLocation>
    <subcellularLocation>
        <location evidence="2">Cytoplasm</location>
    </subcellularLocation>
    <subcellularLocation>
        <location evidence="11">Postsynaptic density</location>
    </subcellularLocation>
</comment>
<dbReference type="GO" id="GO:0045217">
    <property type="term" value="P:cell-cell junction maintenance"/>
    <property type="evidence" value="ECO:0007669"/>
    <property type="project" value="TreeGrafter"/>
</dbReference>
<feature type="region of interest" description="Disordered" evidence="12">
    <location>
        <begin position="1077"/>
        <end position="1113"/>
    </location>
</feature>
<evidence type="ECO:0000256" key="10">
    <source>
        <dbReference type="ARBA" id="ARBA00023606"/>
    </source>
</evidence>
<evidence type="ECO:0000256" key="4">
    <source>
        <dbReference type="ARBA" id="ARBA00022490"/>
    </source>
</evidence>
<dbReference type="GO" id="GO:0005737">
    <property type="term" value="C:cytoplasm"/>
    <property type="evidence" value="ECO:0007669"/>
    <property type="project" value="UniProtKB-SubCell"/>
</dbReference>
<dbReference type="GO" id="GO:0098742">
    <property type="term" value="P:cell-cell adhesion via plasma-membrane adhesion molecules"/>
    <property type="evidence" value="ECO:0007669"/>
    <property type="project" value="TreeGrafter"/>
</dbReference>
<evidence type="ECO:0000256" key="8">
    <source>
        <dbReference type="ARBA" id="ARBA00023136"/>
    </source>
</evidence>
<feature type="compositionally biased region" description="Basic and acidic residues" evidence="12">
    <location>
        <begin position="1217"/>
        <end position="1235"/>
    </location>
</feature>
<dbReference type="InterPro" id="IPR051899">
    <property type="entry name" value="Fert-Immune_med_protein"/>
</dbReference>
<feature type="compositionally biased region" description="Basic residues" evidence="12">
    <location>
        <begin position="1077"/>
        <end position="1089"/>
    </location>
</feature>
<dbReference type="InterPro" id="IPR045860">
    <property type="entry name" value="Snake_toxin-like_sf"/>
</dbReference>
<feature type="compositionally biased region" description="Basic and acidic residues" evidence="12">
    <location>
        <begin position="1385"/>
        <end position="1403"/>
    </location>
</feature>
<dbReference type="GO" id="GO:0044853">
    <property type="term" value="C:plasma membrane raft"/>
    <property type="evidence" value="ECO:0007669"/>
    <property type="project" value="TreeGrafter"/>
</dbReference>
<dbReference type="Pfam" id="PF00568">
    <property type="entry name" value="WH1"/>
    <property type="match status" value="1"/>
</dbReference>
<comment type="similarity">
    <text evidence="10">Belongs to the Homer family.</text>
</comment>
<evidence type="ECO:0000256" key="1">
    <source>
        <dbReference type="ARBA" id="ARBA00004236"/>
    </source>
</evidence>
<dbReference type="InterPro" id="IPR044100">
    <property type="entry name" value="Homer_EVH1"/>
</dbReference>
<evidence type="ECO:0000313" key="15">
    <source>
        <dbReference type="EMBL" id="KFO33622.1"/>
    </source>
</evidence>
<evidence type="ECO:0000259" key="14">
    <source>
        <dbReference type="PROSITE" id="PS50229"/>
    </source>
</evidence>
<feature type="signal peptide" evidence="13">
    <location>
        <begin position="1"/>
        <end position="21"/>
    </location>
</feature>
<dbReference type="Pfam" id="PF00021">
    <property type="entry name" value="UPAR_LY6"/>
    <property type="match status" value="10"/>
</dbReference>
<dbReference type="STRING" id="885580.ENSFDAP00000004100"/>
<dbReference type="Proteomes" id="UP000028990">
    <property type="component" value="Unassembled WGS sequence"/>
</dbReference>
<feature type="domain" description="WH1" evidence="14">
    <location>
        <begin position="1108"/>
        <end position="1220"/>
    </location>
</feature>
<dbReference type="Gene3D" id="1.20.5.1700">
    <property type="match status" value="1"/>
</dbReference>
<feature type="region of interest" description="Disordered" evidence="12">
    <location>
        <begin position="1217"/>
        <end position="1268"/>
    </location>
</feature>
<dbReference type="SUPFAM" id="SSF57302">
    <property type="entry name" value="Snake toxin-like"/>
    <property type="match status" value="3"/>
</dbReference>
<dbReference type="GO" id="GO:0007159">
    <property type="term" value="P:leukocyte cell-cell adhesion"/>
    <property type="evidence" value="ECO:0007669"/>
    <property type="project" value="TreeGrafter"/>
</dbReference>
<evidence type="ECO:0000256" key="9">
    <source>
        <dbReference type="ARBA" id="ARBA00023180"/>
    </source>
</evidence>
<keyword evidence="5 13" id="KW-0732">Signal</keyword>
<feature type="region of interest" description="Disordered" evidence="12">
    <location>
        <begin position="1385"/>
        <end position="1410"/>
    </location>
</feature>
<dbReference type="GO" id="GO:0014069">
    <property type="term" value="C:postsynaptic density"/>
    <property type="evidence" value="ECO:0007669"/>
    <property type="project" value="UniProtKB-SubCell"/>
</dbReference>
<dbReference type="PROSITE" id="PS50229">
    <property type="entry name" value="WH1"/>
    <property type="match status" value="1"/>
</dbReference>
<dbReference type="FunFam" id="2.30.29.30:FF:000014">
    <property type="entry name" value="Homer homolog 1 (Drosophila)"/>
    <property type="match status" value="1"/>
</dbReference>
<keyword evidence="3" id="KW-1003">Cell membrane</keyword>
<evidence type="ECO:0000256" key="5">
    <source>
        <dbReference type="ARBA" id="ARBA00022729"/>
    </source>
</evidence>
<name>A0A091DRB1_FUKDA</name>
<evidence type="ECO:0000256" key="6">
    <source>
        <dbReference type="ARBA" id="ARBA00023018"/>
    </source>
</evidence>
<dbReference type="InterPro" id="IPR000697">
    <property type="entry name" value="WH1/EVH1_dom"/>
</dbReference>
<keyword evidence="16" id="KW-1185">Reference proteome</keyword>
<dbReference type="CDD" id="cd23624">
    <property type="entry name" value="TFP_LU_ECD_CD177_rpt3"/>
    <property type="match status" value="1"/>
</dbReference>
<dbReference type="InterPro" id="IPR016054">
    <property type="entry name" value="LY6_UPA_recep-like"/>
</dbReference>
<dbReference type="PANTHER" id="PTHR16529:SF8">
    <property type="entry name" value="CD177 ANTIGEN"/>
    <property type="match status" value="1"/>
</dbReference>
<protein>
    <submittedName>
        <fullName evidence="15">CD177 antigen</fullName>
    </submittedName>
</protein>
<dbReference type="SMART" id="SM00461">
    <property type="entry name" value="WH1"/>
    <property type="match status" value="1"/>
</dbReference>
<organism evidence="15 16">
    <name type="scientific">Fukomys damarensis</name>
    <name type="common">Damaraland mole rat</name>
    <name type="synonym">Cryptomys damarensis</name>
    <dbReference type="NCBI Taxonomy" id="885580"/>
    <lineage>
        <taxon>Eukaryota</taxon>
        <taxon>Metazoa</taxon>
        <taxon>Chordata</taxon>
        <taxon>Craniata</taxon>
        <taxon>Vertebrata</taxon>
        <taxon>Euteleostomi</taxon>
        <taxon>Mammalia</taxon>
        <taxon>Eutheria</taxon>
        <taxon>Euarchontoglires</taxon>
        <taxon>Glires</taxon>
        <taxon>Rodentia</taxon>
        <taxon>Hystricomorpha</taxon>
        <taxon>Bathyergidae</taxon>
        <taxon>Fukomys</taxon>
    </lineage>
</organism>
<dbReference type="CDD" id="cd23622">
    <property type="entry name" value="TFP_LU_ECD_TEX101_rpt1"/>
    <property type="match status" value="1"/>
</dbReference>
<keyword evidence="6" id="KW-0770">Synapse</keyword>
<feature type="chain" id="PRO_5001871877" evidence="13">
    <location>
        <begin position="22"/>
        <end position="1444"/>
    </location>
</feature>
<sequence length="1444" mass="157217">MSPSPLLAVLGITFLLPSVHTLSCQWGTIEVVRNVSELPLQWTTSQTDCELNEGCQETLVLVENGPQVKLVLSKGCTTREDQEAKVTEHRAGPGLSITSYTRVCRHRDFCNDLSSTVPLWTSPSDAVPGSLRCALCFSNGDCPENAPQHICPAGYTHCYKGVLKLRGGGIATNLRVQGCMPQPGCNLLNGTQVIGSLDVSENCRPRSGMEILECKKGNIETIRDVSDLPVHWTTGWQACGIGEGCQETVVLIVNGPQANVVINKGCTKAQDQEPRVTWHRAGPGLSVVSYTRVCRHRDFCNDLSTTEAFWTPPASEGARGSQQCPICLSNHDCPENAPQQICPAGFTHCYNGVVSLRGGGIFTHLRVQGCMPQPGCNLFNGTQKIGPIGVSEKCNSKSGAHRRDCNWGTLQIVRDASELPLKWTAGEITCDVGDGCQETVMLIKNGPQVNLVLSKGCTTREDQEAKVTEHRAGPGLSITSYTRVCRHRDFCNDLSSTVPLWTSPSDAVPGSLRCALCFSNGDCPENAPQHICPAGYTHCYKGVLKLRGGGIATNLRVQGCMPQPGCNLLNGTQVIGSLDVSENCRPRSGGIATNLRVQGCMPQPGCNLLNGTQVIGSLDVSENCRPRSGPQANVVINKGCTKAQDQEPRVTWHRAGPGLSVVSYTRVCRHRDFCNDLSTTEAFWTPPASEGARVPGSLLCPACLSRNDCPENAPQHICPAGYTHCYKGVVRLGGGGIATNLRVQGCMPQPGCNLLNGTQVIGSLDVSENCSPRAAILTCNRGVMLQMARSLSQEPREWTTNAQENCKPGEVCQETLLLIDVGHKALLAGSKGCSSPQRQDAPTVLVHSGPPGVLVASYAWFCSSILCNSAQSSSVLLDSLPRPAAPVPGSQQCPICVNFGGSCSQGSNFITCPNGINHCYTGKIYVQGVAQHLYCHKGVFMTVEDDPRNTFNWTTEKVETCDNKRSFCQETMLMITAAGDKTAILATKGCVSAGAEAVTFIQHSPPPGLVAVSYTNYCEDSLCNNRENVSSFWRQEETSEAQPSQLPPWSRSLAALWQAAEASWLPAKPNALRYCKGHRREPLQNRRRARAEAGRSGNTHTPHTPPRSPEMGEPPIFTIRAHVFQTDSRTKAIWVPLSQQAVSVSYFYDVTRNTYRIISVDGDRVIIHSTITPNMTFTKTSRRFGQWADGRANTMFGLGFSSDQQLTKFAEKFQEAKETAKLAREKSQEKTEPSDNHSQGPRVEGTGEGKGPPEDRKPQAAGTPSAAQVGKWELELRILRDSNAQLSTALQDSAASVEQWKKQVCACREENERLRHQVEELETLCRQTGRGLEGATQLKRRIAELESELRAKETEVKDLRKQTEVLPQLKSECECVSEKLEAAERDNQSLEGKVRSLKADLSRSKNRQRHLKSDLKRFLDGLDKKIDDLQEISQGLAELGSEDA</sequence>
<accession>A0A091DRB1</accession>
<dbReference type="eggNOG" id="ENOG502T90B">
    <property type="taxonomic scope" value="Eukaryota"/>
</dbReference>
<keyword evidence="9" id="KW-0325">Glycoprotein</keyword>
<dbReference type="GO" id="GO:0043315">
    <property type="term" value="P:positive regulation of neutrophil degranulation"/>
    <property type="evidence" value="ECO:0007669"/>
    <property type="project" value="TreeGrafter"/>
</dbReference>
<evidence type="ECO:0000256" key="7">
    <source>
        <dbReference type="ARBA" id="ARBA00023054"/>
    </source>
</evidence>
<evidence type="ECO:0000256" key="2">
    <source>
        <dbReference type="ARBA" id="ARBA00004496"/>
    </source>
</evidence>
<dbReference type="GO" id="GO:0007216">
    <property type="term" value="P:G protein-coupled glutamate receptor signaling pathway"/>
    <property type="evidence" value="ECO:0007669"/>
    <property type="project" value="InterPro"/>
</dbReference>
<keyword evidence="7" id="KW-0175">Coiled coil</keyword>
<dbReference type="Gene3D" id="2.30.29.30">
    <property type="entry name" value="Pleckstrin-homology domain (PH domain)/Phosphotyrosine-binding domain (PTB)"/>
    <property type="match status" value="1"/>
</dbReference>
<feature type="compositionally biased region" description="Basic and acidic residues" evidence="12">
    <location>
        <begin position="1245"/>
        <end position="1258"/>
    </location>
</feature>
<evidence type="ECO:0000256" key="13">
    <source>
        <dbReference type="SAM" id="SignalP"/>
    </source>
</evidence>
<dbReference type="GO" id="GO:0035256">
    <property type="term" value="F:G protein-coupled glutamate receptor binding"/>
    <property type="evidence" value="ECO:0007669"/>
    <property type="project" value="InterPro"/>
</dbReference>
<dbReference type="CDD" id="cd23623">
    <property type="entry name" value="TFP_LU_ECD_CD177_rpt1"/>
    <property type="match status" value="4"/>
</dbReference>
<dbReference type="GO" id="GO:2001044">
    <property type="term" value="P:regulation of integrin-mediated signaling pathway"/>
    <property type="evidence" value="ECO:0007669"/>
    <property type="project" value="TreeGrafter"/>
</dbReference>
<keyword evidence="4" id="KW-0963">Cytoplasm</keyword>
<evidence type="ECO:0000256" key="12">
    <source>
        <dbReference type="SAM" id="MobiDB-lite"/>
    </source>
</evidence>
<dbReference type="CDD" id="cd23636">
    <property type="entry name" value="TFP_LU_ECD_CD177_rpt2"/>
    <property type="match status" value="4"/>
</dbReference>
<gene>
    <name evidence="15" type="ORF">H920_04968</name>
</gene>
<dbReference type="PANTHER" id="PTHR16529">
    <property type="entry name" value="CD177 ANTIGEN"/>
    <property type="match status" value="1"/>
</dbReference>
<dbReference type="SUPFAM" id="SSF50729">
    <property type="entry name" value="PH domain-like"/>
    <property type="match status" value="1"/>
</dbReference>
<reference evidence="15 16" key="1">
    <citation type="submission" date="2013-11" db="EMBL/GenBank/DDBJ databases">
        <title>The Damaraland mole rat (Fukomys damarensis) genome and evolution of African mole rats.</title>
        <authorList>
            <person name="Gladyshev V.N."/>
            <person name="Fang X."/>
        </authorList>
    </citation>
    <scope>NUCLEOTIDE SEQUENCE [LARGE SCALE GENOMIC DNA]</scope>
    <source>
        <tissue evidence="15">Liver</tissue>
    </source>
</reference>
<dbReference type="EMBL" id="KN122065">
    <property type="protein sequence ID" value="KFO33622.1"/>
    <property type="molecule type" value="Genomic_DNA"/>
</dbReference>
<evidence type="ECO:0000313" key="16">
    <source>
        <dbReference type="Proteomes" id="UP000028990"/>
    </source>
</evidence>
<keyword evidence="8" id="KW-0472">Membrane</keyword>
<dbReference type="CDD" id="cd01206">
    <property type="entry name" value="EVH1_Homer_Vesl"/>
    <property type="match status" value="1"/>
</dbReference>
<evidence type="ECO:0000256" key="11">
    <source>
        <dbReference type="ARBA" id="ARBA00034105"/>
    </source>
</evidence>
<evidence type="ECO:0000256" key="3">
    <source>
        <dbReference type="ARBA" id="ARBA00022475"/>
    </source>
</evidence>
<proteinExistence type="inferred from homology"/>
<dbReference type="InterPro" id="IPR011993">
    <property type="entry name" value="PH-like_dom_sf"/>
</dbReference>